<protein>
    <recommendedName>
        <fullName evidence="3">Helix-turn-helix domain-containing protein</fullName>
    </recommendedName>
</protein>
<reference evidence="1 2" key="1">
    <citation type="journal article" date="2019" name="Int. J. Syst. Evol. Microbiol.">
        <title>The Global Catalogue of Microorganisms (GCM) 10K type strain sequencing project: providing services to taxonomists for standard genome sequencing and annotation.</title>
        <authorList>
            <consortium name="The Broad Institute Genomics Platform"/>
            <consortium name="The Broad Institute Genome Sequencing Center for Infectious Disease"/>
            <person name="Wu L."/>
            <person name="Ma J."/>
        </authorList>
    </citation>
    <scope>NUCLEOTIDE SEQUENCE [LARGE SCALE GENOMIC DNA]</scope>
    <source>
        <strain evidence="1 2">JCM 12398</strain>
    </source>
</reference>
<evidence type="ECO:0000313" key="1">
    <source>
        <dbReference type="EMBL" id="GAA1420514.1"/>
    </source>
</evidence>
<proteinExistence type="predicted"/>
<gene>
    <name evidence="1" type="ORF">GCM10009640_09950</name>
</gene>
<keyword evidence="2" id="KW-1185">Reference proteome</keyword>
<name>A0ABN1YR02_9MICO</name>
<dbReference type="EMBL" id="BAAAKK010000002">
    <property type="protein sequence ID" value="GAA1420514.1"/>
    <property type="molecule type" value="Genomic_DNA"/>
</dbReference>
<organism evidence="1 2">
    <name type="scientific">Agrococcus citreus</name>
    <dbReference type="NCBI Taxonomy" id="84643"/>
    <lineage>
        <taxon>Bacteria</taxon>
        <taxon>Bacillati</taxon>
        <taxon>Actinomycetota</taxon>
        <taxon>Actinomycetes</taxon>
        <taxon>Micrococcales</taxon>
        <taxon>Microbacteriaceae</taxon>
        <taxon>Agrococcus</taxon>
    </lineage>
</organism>
<comment type="caution">
    <text evidence="1">The sequence shown here is derived from an EMBL/GenBank/DDBJ whole genome shotgun (WGS) entry which is preliminary data.</text>
</comment>
<dbReference type="RefSeq" id="WP_343918022.1">
    <property type="nucleotide sequence ID" value="NZ_BAAAKK010000002.1"/>
</dbReference>
<accession>A0ABN1YR02</accession>
<evidence type="ECO:0008006" key="3">
    <source>
        <dbReference type="Google" id="ProtNLM"/>
    </source>
</evidence>
<sequence length="71" mass="7917">MKPNEDHSNCCCKKAYSVQEAAWSVGAGVTTINEAIRNHYLIATYIGPKNTKPVIRAADLERWLDAQPNDK</sequence>
<evidence type="ECO:0000313" key="2">
    <source>
        <dbReference type="Proteomes" id="UP001501266"/>
    </source>
</evidence>
<dbReference type="Proteomes" id="UP001501266">
    <property type="component" value="Unassembled WGS sequence"/>
</dbReference>